<dbReference type="InterPro" id="IPR036390">
    <property type="entry name" value="WH_DNA-bd_sf"/>
</dbReference>
<dbReference type="InterPro" id="IPR000232">
    <property type="entry name" value="HSF_DNA-bd"/>
</dbReference>
<dbReference type="AlphaFoldDB" id="A0A4V1J5H2"/>
<keyword evidence="2" id="KW-0805">Transcription regulation</keyword>
<feature type="domain" description="HSF-type DNA-binding" evidence="7">
    <location>
        <begin position="14"/>
        <end position="117"/>
    </location>
</feature>
<dbReference type="PANTHER" id="PTHR10015:SF206">
    <property type="entry name" value="HSF-TYPE DNA-BINDING DOMAIN-CONTAINING PROTEIN"/>
    <property type="match status" value="1"/>
</dbReference>
<dbReference type="EMBL" id="ML002303">
    <property type="protein sequence ID" value="RKP39049.1"/>
    <property type="molecule type" value="Genomic_DNA"/>
</dbReference>
<gene>
    <name evidence="8" type="ORF">BJ085DRAFT_16222</name>
</gene>
<evidence type="ECO:0000256" key="6">
    <source>
        <dbReference type="RuleBase" id="RU004020"/>
    </source>
</evidence>
<dbReference type="PRINTS" id="PR00056">
    <property type="entry name" value="HSFDOMAIN"/>
</dbReference>
<dbReference type="STRING" id="215637.A0A4V1J5H2"/>
<comment type="subcellular location">
    <subcellularLocation>
        <location evidence="1">Nucleus</location>
    </subcellularLocation>
</comment>
<accession>A0A4V1J5H2</accession>
<evidence type="ECO:0000256" key="3">
    <source>
        <dbReference type="ARBA" id="ARBA00023125"/>
    </source>
</evidence>
<dbReference type="SMART" id="SM00415">
    <property type="entry name" value="HSF"/>
    <property type="match status" value="1"/>
</dbReference>
<reference evidence="9" key="1">
    <citation type="journal article" date="2018" name="Nat. Microbiol.">
        <title>Leveraging single-cell genomics to expand the fungal tree of life.</title>
        <authorList>
            <person name="Ahrendt S.R."/>
            <person name="Quandt C.A."/>
            <person name="Ciobanu D."/>
            <person name="Clum A."/>
            <person name="Salamov A."/>
            <person name="Andreopoulos B."/>
            <person name="Cheng J.F."/>
            <person name="Woyke T."/>
            <person name="Pelin A."/>
            <person name="Henrissat B."/>
            <person name="Reynolds N.K."/>
            <person name="Benny G.L."/>
            <person name="Smith M.E."/>
            <person name="James T.Y."/>
            <person name="Grigoriev I.V."/>
        </authorList>
    </citation>
    <scope>NUCLEOTIDE SEQUENCE [LARGE SCALE GENOMIC DNA]</scope>
    <source>
        <strain evidence="9">RSA 468</strain>
    </source>
</reference>
<keyword evidence="5" id="KW-0539">Nucleus</keyword>
<dbReference type="SUPFAM" id="SSF46785">
    <property type="entry name" value="Winged helix' DNA-binding domain"/>
    <property type="match status" value="1"/>
</dbReference>
<dbReference type="Pfam" id="PF00447">
    <property type="entry name" value="HSF_DNA-bind"/>
    <property type="match status" value="1"/>
</dbReference>
<dbReference type="GO" id="GO:0003700">
    <property type="term" value="F:DNA-binding transcription factor activity"/>
    <property type="evidence" value="ECO:0007669"/>
    <property type="project" value="InterPro"/>
</dbReference>
<evidence type="ECO:0000256" key="4">
    <source>
        <dbReference type="ARBA" id="ARBA00023163"/>
    </source>
</evidence>
<dbReference type="PANTHER" id="PTHR10015">
    <property type="entry name" value="HEAT SHOCK TRANSCRIPTION FACTOR"/>
    <property type="match status" value="1"/>
</dbReference>
<evidence type="ECO:0000256" key="5">
    <source>
        <dbReference type="ARBA" id="ARBA00023242"/>
    </source>
</evidence>
<proteinExistence type="inferred from homology"/>
<protein>
    <submittedName>
        <fullName evidence="8">HSF-type DNA-binding-domain-containing protein</fullName>
    </submittedName>
</protein>
<dbReference type="GO" id="GO:0005634">
    <property type="term" value="C:nucleus"/>
    <property type="evidence" value="ECO:0007669"/>
    <property type="project" value="UniProtKB-SubCell"/>
</dbReference>
<keyword evidence="4" id="KW-0804">Transcription</keyword>
<keyword evidence="9" id="KW-1185">Reference proteome</keyword>
<keyword evidence="3 8" id="KW-0238">DNA-binding</keyword>
<evidence type="ECO:0000313" key="8">
    <source>
        <dbReference type="EMBL" id="RKP39049.1"/>
    </source>
</evidence>
<evidence type="ECO:0000259" key="7">
    <source>
        <dbReference type="SMART" id="SM00415"/>
    </source>
</evidence>
<name>A0A4V1J5H2_9FUNG</name>
<comment type="similarity">
    <text evidence="6">Belongs to the HSF family.</text>
</comment>
<dbReference type="FunFam" id="1.10.10.10:FF:000027">
    <property type="entry name" value="Heat shock transcription factor 1"/>
    <property type="match status" value="1"/>
</dbReference>
<organism evidence="8 9">
    <name type="scientific">Dimargaris cristalligena</name>
    <dbReference type="NCBI Taxonomy" id="215637"/>
    <lineage>
        <taxon>Eukaryota</taxon>
        <taxon>Fungi</taxon>
        <taxon>Fungi incertae sedis</taxon>
        <taxon>Zoopagomycota</taxon>
        <taxon>Kickxellomycotina</taxon>
        <taxon>Dimargaritomycetes</taxon>
        <taxon>Dimargaritales</taxon>
        <taxon>Dimargaritaceae</taxon>
        <taxon>Dimargaris</taxon>
    </lineage>
</organism>
<evidence type="ECO:0000313" key="9">
    <source>
        <dbReference type="Proteomes" id="UP000268162"/>
    </source>
</evidence>
<evidence type="ECO:0000256" key="2">
    <source>
        <dbReference type="ARBA" id="ARBA00023015"/>
    </source>
</evidence>
<evidence type="ECO:0000256" key="1">
    <source>
        <dbReference type="ARBA" id="ARBA00004123"/>
    </source>
</evidence>
<dbReference type="GO" id="GO:0043565">
    <property type="term" value="F:sequence-specific DNA binding"/>
    <property type="evidence" value="ECO:0007669"/>
    <property type="project" value="InterPro"/>
</dbReference>
<dbReference type="Proteomes" id="UP000268162">
    <property type="component" value="Unassembled WGS sequence"/>
</dbReference>
<dbReference type="InterPro" id="IPR036388">
    <property type="entry name" value="WH-like_DNA-bd_sf"/>
</dbReference>
<dbReference type="Gene3D" id="1.10.10.10">
    <property type="entry name" value="Winged helix-like DNA-binding domain superfamily/Winged helix DNA-binding domain"/>
    <property type="match status" value="1"/>
</dbReference>
<feature type="non-terminal residue" evidence="8">
    <location>
        <position position="119"/>
    </location>
</feature>
<sequence length="119" mass="13995">MDREASGYSSDTKTIPPFAAKLYESMEKAEFANCIQWDPSGTMIHVTDCKEFTKNVLPVYFKTRMFNSFVRQLHIYGFTRKSDARKNRGDNMKNQCTFQHPYFQKGRRDLLPSIKRQPQ</sequence>